<dbReference type="EMBL" id="OU912926">
    <property type="protein sequence ID" value="CAG9933871.1"/>
    <property type="molecule type" value="Genomic_DNA"/>
</dbReference>
<gene>
    <name evidence="1" type="ORF">NTG6680_2622</name>
</gene>
<dbReference type="Proteomes" id="UP000839052">
    <property type="component" value="Chromosome"/>
</dbReference>
<reference evidence="1 2" key="1">
    <citation type="submission" date="2021-10" db="EMBL/GenBank/DDBJ databases">
        <authorList>
            <person name="Koch H."/>
        </authorList>
    </citation>
    <scope>NUCLEOTIDE SEQUENCE [LARGE SCALE GENOMIC DNA]</scope>
    <source>
        <strain evidence="1">6680</strain>
    </source>
</reference>
<sequence>MLASAQPANAAVSSRLNKRVAAAALNANAVITAHASKAKPKKVVIEGAVCLQSIATHLLHLTEKENHHEHIYRINL</sequence>
<evidence type="ECO:0000313" key="2">
    <source>
        <dbReference type="Proteomes" id="UP000839052"/>
    </source>
</evidence>
<proteinExistence type="predicted"/>
<dbReference type="RefSeq" id="WP_239797587.1">
    <property type="nucleotide sequence ID" value="NZ_OU912926.1"/>
</dbReference>
<keyword evidence="2" id="KW-1185">Reference proteome</keyword>
<evidence type="ECO:0000313" key="1">
    <source>
        <dbReference type="EMBL" id="CAG9933871.1"/>
    </source>
</evidence>
<name>A0ABM8Z1Z5_9PROT</name>
<protein>
    <submittedName>
        <fullName evidence="1">Uncharacterized protein</fullName>
    </submittedName>
</protein>
<accession>A0ABM8Z1Z5</accession>
<organism evidence="1 2">
    <name type="scientific">Candidatus Nitrotoga arctica</name>
    <dbReference type="NCBI Taxonomy" id="453162"/>
    <lineage>
        <taxon>Bacteria</taxon>
        <taxon>Pseudomonadati</taxon>
        <taxon>Pseudomonadota</taxon>
        <taxon>Betaproteobacteria</taxon>
        <taxon>Nitrosomonadales</taxon>
        <taxon>Gallionellaceae</taxon>
        <taxon>Candidatus Nitrotoga</taxon>
    </lineage>
</organism>